<feature type="transmembrane region" description="Helical" evidence="5">
    <location>
        <begin position="50"/>
        <end position="67"/>
    </location>
</feature>
<evidence type="ECO:0000313" key="6">
    <source>
        <dbReference type="EMBL" id="AIF04240.1"/>
    </source>
</evidence>
<evidence type="ECO:0000256" key="5">
    <source>
        <dbReference type="RuleBase" id="RU363041"/>
    </source>
</evidence>
<reference evidence="6" key="1">
    <citation type="journal article" date="2014" name="Genome Biol. Evol.">
        <title>Pangenome evidence for extensive interdomain horizontal transfer affecting lineage core and shell genes in uncultured planktonic thaumarchaeota and euryarchaeota.</title>
        <authorList>
            <person name="Deschamps P."/>
            <person name="Zivanovic Y."/>
            <person name="Moreira D."/>
            <person name="Rodriguez-Valera F."/>
            <person name="Lopez-Garcia P."/>
        </authorList>
    </citation>
    <scope>NUCLEOTIDE SEQUENCE</scope>
</reference>
<evidence type="ECO:0000256" key="2">
    <source>
        <dbReference type="ARBA" id="ARBA00022692"/>
    </source>
</evidence>
<feature type="transmembrane region" description="Helical" evidence="5">
    <location>
        <begin position="206"/>
        <end position="225"/>
    </location>
</feature>
<evidence type="ECO:0000256" key="1">
    <source>
        <dbReference type="ARBA" id="ARBA00004141"/>
    </source>
</evidence>
<organism evidence="6">
    <name type="scientific">uncultured marine group II/III euryarchaeote KM3_172_F11</name>
    <dbReference type="NCBI Taxonomy" id="1457929"/>
    <lineage>
        <taxon>Archaea</taxon>
        <taxon>Methanobacteriati</taxon>
        <taxon>Methanobacteriota</taxon>
        <taxon>environmental samples</taxon>
    </lineage>
</organism>
<keyword evidence="3 5" id="KW-1133">Transmembrane helix</keyword>
<feature type="transmembrane region" description="Helical" evidence="5">
    <location>
        <begin position="74"/>
        <end position="95"/>
    </location>
</feature>
<accession>A0A075GMA0</accession>
<keyword evidence="4 5" id="KW-0472">Membrane</keyword>
<proteinExistence type="inferred from homology"/>
<name>A0A075GMA0_9EURY</name>
<dbReference type="PANTHER" id="PTHR43701">
    <property type="entry name" value="MEMBRANE TRANSPORTER PROTEIN MJ0441-RELATED"/>
    <property type="match status" value="1"/>
</dbReference>
<evidence type="ECO:0000256" key="3">
    <source>
        <dbReference type="ARBA" id="ARBA00022989"/>
    </source>
</evidence>
<feature type="transmembrane region" description="Helical" evidence="5">
    <location>
        <begin position="232"/>
        <end position="250"/>
    </location>
</feature>
<dbReference type="EMBL" id="KF900703">
    <property type="protein sequence ID" value="AIF04240.1"/>
    <property type="molecule type" value="Genomic_DNA"/>
</dbReference>
<sequence>MLGTEEVAISLALLVVAILYSSVGHGGASGYLAVLSLTSFATMEGAWLKQHAWCLNLIVAAIAFYHYQRAGHHVPRLTAIFVVASVPLALLGGYLDVDGAVYDTLLSLTLVWASVRLLGIGQDIDGSLSTDPSLAQAMPFGAGIGLVSGVVGVGGGIFLSPLIMLKRWAAPKTAAATAALFIWVNSAAGLLGSSLSGQWMVESTTLAPFAGAVLIGGFVGSRFGAEIADQRTVRLVLVVVLLLAAGRRLIEVSGI</sequence>
<dbReference type="InterPro" id="IPR002781">
    <property type="entry name" value="TM_pro_TauE-like"/>
</dbReference>
<dbReference type="Pfam" id="PF01925">
    <property type="entry name" value="TauE"/>
    <property type="match status" value="1"/>
</dbReference>
<feature type="transmembrane region" description="Helical" evidence="5">
    <location>
        <begin position="140"/>
        <end position="162"/>
    </location>
</feature>
<evidence type="ECO:0000256" key="4">
    <source>
        <dbReference type="ARBA" id="ARBA00023136"/>
    </source>
</evidence>
<dbReference type="InterPro" id="IPR051598">
    <property type="entry name" value="TSUP/Inactive_protease-like"/>
</dbReference>
<keyword evidence="2 5" id="KW-0812">Transmembrane</keyword>
<dbReference type="GO" id="GO:0005886">
    <property type="term" value="C:plasma membrane"/>
    <property type="evidence" value="ECO:0007669"/>
    <property type="project" value="UniProtKB-SubCell"/>
</dbReference>
<keyword evidence="5" id="KW-1003">Cell membrane</keyword>
<comment type="similarity">
    <text evidence="5">Belongs to the 4-toluene sulfonate uptake permease (TSUP) (TC 2.A.102) family.</text>
</comment>
<protein>
    <recommendedName>
        <fullName evidence="5">Probable membrane transporter protein</fullName>
    </recommendedName>
</protein>
<dbReference type="PANTHER" id="PTHR43701:SF5">
    <property type="entry name" value="MEMBRANE TRANSPORTER PROTEIN-RELATED"/>
    <property type="match status" value="1"/>
</dbReference>
<feature type="transmembrane region" description="Helical" evidence="5">
    <location>
        <begin position="174"/>
        <end position="194"/>
    </location>
</feature>
<dbReference type="AlphaFoldDB" id="A0A075GMA0"/>
<comment type="subcellular location">
    <subcellularLocation>
        <location evidence="5">Cell membrane</location>
        <topology evidence="5">Multi-pass membrane protein</topology>
    </subcellularLocation>
    <subcellularLocation>
        <location evidence="1">Membrane</location>
        <topology evidence="1">Multi-pass membrane protein</topology>
    </subcellularLocation>
</comment>